<feature type="chain" id="PRO_5037617124" evidence="2">
    <location>
        <begin position="22"/>
        <end position="137"/>
    </location>
</feature>
<keyword evidence="2" id="KW-0732">Signal</keyword>
<organism evidence="3 4">
    <name type="scientific">Patiria miniata</name>
    <name type="common">Bat star</name>
    <name type="synonym">Asterina miniata</name>
    <dbReference type="NCBI Taxonomy" id="46514"/>
    <lineage>
        <taxon>Eukaryota</taxon>
        <taxon>Metazoa</taxon>
        <taxon>Echinodermata</taxon>
        <taxon>Eleutherozoa</taxon>
        <taxon>Asterozoa</taxon>
        <taxon>Asteroidea</taxon>
        <taxon>Valvatacea</taxon>
        <taxon>Valvatida</taxon>
        <taxon>Asterinidae</taxon>
        <taxon>Patiria</taxon>
    </lineage>
</organism>
<proteinExistence type="predicted"/>
<feature type="region of interest" description="Disordered" evidence="1">
    <location>
        <begin position="49"/>
        <end position="107"/>
    </location>
</feature>
<feature type="signal peptide" evidence="2">
    <location>
        <begin position="1"/>
        <end position="21"/>
    </location>
</feature>
<sequence>MTSRALLYLSLLGLCVLVVMATVAETEDAADTETDLTDHRVERRSLMETLLAKRSVGTGEEGQGETETTGKRKGRRRGKGRGKGKGKGKGRGRGRRNKGPPQYASCLHPMGITCTCDMRFAKFKDDPVKQSKYFTIC</sequence>
<keyword evidence="4" id="KW-1185">Reference proteome</keyword>
<name>A0A913ZUK8_PATMI</name>
<reference evidence="3" key="1">
    <citation type="submission" date="2022-11" db="UniProtKB">
        <authorList>
            <consortium name="EnsemblMetazoa"/>
        </authorList>
    </citation>
    <scope>IDENTIFICATION</scope>
</reference>
<accession>A0A913ZUK8</accession>
<dbReference type="EnsemblMetazoa" id="XM_038199007.1">
    <property type="protein sequence ID" value="XP_038054935.1"/>
    <property type="gene ID" value="LOC119727142"/>
</dbReference>
<dbReference type="GeneID" id="119727142"/>
<evidence type="ECO:0000313" key="4">
    <source>
        <dbReference type="Proteomes" id="UP000887568"/>
    </source>
</evidence>
<evidence type="ECO:0000256" key="2">
    <source>
        <dbReference type="SAM" id="SignalP"/>
    </source>
</evidence>
<protein>
    <submittedName>
        <fullName evidence="3">Uncharacterized protein</fullName>
    </submittedName>
</protein>
<dbReference type="Proteomes" id="UP000887568">
    <property type="component" value="Unplaced"/>
</dbReference>
<evidence type="ECO:0000256" key="1">
    <source>
        <dbReference type="SAM" id="MobiDB-lite"/>
    </source>
</evidence>
<evidence type="ECO:0000313" key="3">
    <source>
        <dbReference type="EnsemblMetazoa" id="XP_038054935.1"/>
    </source>
</evidence>
<feature type="compositionally biased region" description="Basic residues" evidence="1">
    <location>
        <begin position="71"/>
        <end position="98"/>
    </location>
</feature>
<dbReference type="RefSeq" id="XP_038054935.1">
    <property type="nucleotide sequence ID" value="XM_038199007.1"/>
</dbReference>
<dbReference type="AlphaFoldDB" id="A0A913ZUK8"/>